<dbReference type="PANTHER" id="PTHR28535">
    <property type="entry name" value="ZINC FINGER GRF-TYPE CONTAINING 1"/>
    <property type="match status" value="1"/>
</dbReference>
<evidence type="ECO:0000259" key="2">
    <source>
        <dbReference type="Pfam" id="PF10382"/>
    </source>
</evidence>
<sequence>MGDARRWSVTYTKHVKQKRKVYQDGFLELQSSSHKVVLYDDSEKLLDSRFVKMDDVVRSGETLTFGAYLFDIGDPEGEQKPKPNLNLQGREKKISEKAGSLHGHKTIGDRWVKGANIKRPFNCRNRQSTKSSTVQDISHQAQSSGYVARAIEAWSRNTGTDGANGSSVTLKPKGFSGAERENKSKIRNGQMGS</sequence>
<dbReference type="InterPro" id="IPR018838">
    <property type="entry name" value="ZGRF1-like_N"/>
</dbReference>
<keyword evidence="4" id="KW-1185">Reference proteome</keyword>
<evidence type="ECO:0000256" key="1">
    <source>
        <dbReference type="SAM" id="MobiDB-lite"/>
    </source>
</evidence>
<dbReference type="EMBL" id="JAVXUO010001148">
    <property type="protein sequence ID" value="KAK2985538.1"/>
    <property type="molecule type" value="Genomic_DNA"/>
</dbReference>
<dbReference type="PANTHER" id="PTHR28535:SF1">
    <property type="entry name" value="PROTEIN ZGRF1"/>
    <property type="match status" value="1"/>
</dbReference>
<dbReference type="Proteomes" id="UP001187471">
    <property type="component" value="Unassembled WGS sequence"/>
</dbReference>
<evidence type="ECO:0000313" key="3">
    <source>
        <dbReference type="EMBL" id="KAK2985538.1"/>
    </source>
</evidence>
<feature type="region of interest" description="Disordered" evidence="1">
    <location>
        <begin position="157"/>
        <end position="193"/>
    </location>
</feature>
<reference evidence="3" key="1">
    <citation type="submission" date="2022-12" db="EMBL/GenBank/DDBJ databases">
        <title>Draft genome assemblies for two species of Escallonia (Escalloniales).</title>
        <authorList>
            <person name="Chanderbali A."/>
            <person name="Dervinis C."/>
            <person name="Anghel I."/>
            <person name="Soltis D."/>
            <person name="Soltis P."/>
            <person name="Zapata F."/>
        </authorList>
    </citation>
    <scope>NUCLEOTIDE SEQUENCE</scope>
    <source>
        <strain evidence="3">UCBG92.1500</strain>
        <tissue evidence="3">Leaf</tissue>
    </source>
</reference>
<dbReference type="GO" id="GO:0005634">
    <property type="term" value="C:nucleus"/>
    <property type="evidence" value="ECO:0007669"/>
    <property type="project" value="TreeGrafter"/>
</dbReference>
<evidence type="ECO:0000313" key="4">
    <source>
        <dbReference type="Proteomes" id="UP001187471"/>
    </source>
</evidence>
<feature type="compositionally biased region" description="Polar residues" evidence="1">
    <location>
        <begin position="157"/>
        <end position="169"/>
    </location>
</feature>
<dbReference type="Pfam" id="PF10382">
    <property type="entry name" value="ZGRF1-like_N"/>
    <property type="match status" value="1"/>
</dbReference>
<accession>A0AA88RGL4</accession>
<dbReference type="InterPro" id="IPR052800">
    <property type="entry name" value="DNA_Repair_Helicase_ZGRF1"/>
</dbReference>
<dbReference type="AlphaFoldDB" id="A0AA88RGL4"/>
<dbReference type="GO" id="GO:0035861">
    <property type="term" value="C:site of double-strand break"/>
    <property type="evidence" value="ECO:0007669"/>
    <property type="project" value="TreeGrafter"/>
</dbReference>
<feature type="domain" description="5'-3' DNA helicase ZGRF1-like N-terminal" evidence="2">
    <location>
        <begin position="6"/>
        <end position="79"/>
    </location>
</feature>
<comment type="caution">
    <text evidence="3">The sequence shown here is derived from an EMBL/GenBank/DDBJ whole genome shotgun (WGS) entry which is preliminary data.</text>
</comment>
<organism evidence="3 4">
    <name type="scientific">Escallonia rubra</name>
    <dbReference type="NCBI Taxonomy" id="112253"/>
    <lineage>
        <taxon>Eukaryota</taxon>
        <taxon>Viridiplantae</taxon>
        <taxon>Streptophyta</taxon>
        <taxon>Embryophyta</taxon>
        <taxon>Tracheophyta</taxon>
        <taxon>Spermatophyta</taxon>
        <taxon>Magnoliopsida</taxon>
        <taxon>eudicotyledons</taxon>
        <taxon>Gunneridae</taxon>
        <taxon>Pentapetalae</taxon>
        <taxon>asterids</taxon>
        <taxon>campanulids</taxon>
        <taxon>Escalloniales</taxon>
        <taxon>Escalloniaceae</taxon>
        <taxon>Escallonia</taxon>
    </lineage>
</organism>
<proteinExistence type="predicted"/>
<gene>
    <name evidence="3" type="ORF">RJ640_015863</name>
</gene>
<protein>
    <recommendedName>
        <fullName evidence="2">5'-3' DNA helicase ZGRF1-like N-terminal domain-containing protein</fullName>
    </recommendedName>
</protein>
<name>A0AA88RGL4_9ASTE</name>
<dbReference type="GO" id="GO:0006302">
    <property type="term" value="P:double-strand break repair"/>
    <property type="evidence" value="ECO:0007669"/>
    <property type="project" value="TreeGrafter"/>
</dbReference>